<organism evidence="20 21">
    <name type="scientific">Novosphingobium piscinae</name>
    <dbReference type="NCBI Taxonomy" id="1507448"/>
    <lineage>
        <taxon>Bacteria</taxon>
        <taxon>Pseudomonadati</taxon>
        <taxon>Pseudomonadota</taxon>
        <taxon>Alphaproteobacteria</taxon>
        <taxon>Sphingomonadales</taxon>
        <taxon>Sphingomonadaceae</taxon>
        <taxon>Novosphingobium</taxon>
    </lineage>
</organism>
<evidence type="ECO:0000256" key="12">
    <source>
        <dbReference type="ARBA" id="ARBA00023170"/>
    </source>
</evidence>
<dbReference type="GO" id="GO:0015344">
    <property type="term" value="F:siderophore uptake transmembrane transporter activity"/>
    <property type="evidence" value="ECO:0007669"/>
    <property type="project" value="TreeGrafter"/>
</dbReference>
<evidence type="ECO:0000256" key="9">
    <source>
        <dbReference type="ARBA" id="ARBA00023065"/>
    </source>
</evidence>
<evidence type="ECO:0000259" key="18">
    <source>
        <dbReference type="Pfam" id="PF00593"/>
    </source>
</evidence>
<protein>
    <submittedName>
        <fullName evidence="20">TonB-dependent receptor</fullName>
    </submittedName>
</protein>
<keyword evidence="6 14" id="KW-0812">Transmembrane</keyword>
<evidence type="ECO:0000313" key="20">
    <source>
        <dbReference type="EMBL" id="MBC2667811.1"/>
    </source>
</evidence>
<dbReference type="Gene3D" id="2.170.130.10">
    <property type="entry name" value="TonB-dependent receptor, plug domain"/>
    <property type="match status" value="1"/>
</dbReference>
<dbReference type="Gene3D" id="2.40.170.20">
    <property type="entry name" value="TonB-dependent receptor, beta-barrel domain"/>
    <property type="match status" value="1"/>
</dbReference>
<evidence type="ECO:0000256" key="14">
    <source>
        <dbReference type="PROSITE-ProRule" id="PRU01360"/>
    </source>
</evidence>
<dbReference type="GO" id="GO:0009279">
    <property type="term" value="C:cell outer membrane"/>
    <property type="evidence" value="ECO:0007669"/>
    <property type="project" value="UniProtKB-SubCell"/>
</dbReference>
<evidence type="ECO:0000256" key="4">
    <source>
        <dbReference type="ARBA" id="ARBA00022452"/>
    </source>
</evidence>
<dbReference type="CDD" id="cd01347">
    <property type="entry name" value="ligand_gated_channel"/>
    <property type="match status" value="1"/>
</dbReference>
<dbReference type="PANTHER" id="PTHR32552">
    <property type="entry name" value="FERRICHROME IRON RECEPTOR-RELATED"/>
    <property type="match status" value="1"/>
</dbReference>
<evidence type="ECO:0000256" key="8">
    <source>
        <dbReference type="ARBA" id="ARBA00023004"/>
    </source>
</evidence>
<evidence type="ECO:0000256" key="6">
    <source>
        <dbReference type="ARBA" id="ARBA00022692"/>
    </source>
</evidence>
<dbReference type="InterPro" id="IPR039426">
    <property type="entry name" value="TonB-dep_rcpt-like"/>
</dbReference>
<dbReference type="InterPro" id="IPR010105">
    <property type="entry name" value="TonB_sidphr_rcpt"/>
</dbReference>
<keyword evidence="7 17" id="KW-0732">Signal</keyword>
<evidence type="ECO:0000256" key="5">
    <source>
        <dbReference type="ARBA" id="ARBA00022496"/>
    </source>
</evidence>
<reference evidence="20 21" key="1">
    <citation type="submission" date="2020-08" db="EMBL/GenBank/DDBJ databases">
        <title>The genome sequence of type strain Novosphingobium piscinae KCTC 42194.</title>
        <authorList>
            <person name="Liu Y."/>
        </authorList>
    </citation>
    <scope>NUCLEOTIDE SEQUENCE [LARGE SCALE GENOMIC DNA]</scope>
    <source>
        <strain evidence="20 21">KCTC 42194</strain>
    </source>
</reference>
<gene>
    <name evidence="20" type="ORF">H7F53_01460</name>
</gene>
<dbReference type="InterPro" id="IPR000531">
    <property type="entry name" value="Beta-barrel_TonB"/>
</dbReference>
<dbReference type="RefSeq" id="WP_185677680.1">
    <property type="nucleotide sequence ID" value="NZ_JACLAX010000001.1"/>
</dbReference>
<feature type="chain" id="PRO_5031266231" evidence="17">
    <location>
        <begin position="21"/>
        <end position="710"/>
    </location>
</feature>
<comment type="subcellular location">
    <subcellularLocation>
        <location evidence="1 14">Cell outer membrane</location>
        <topology evidence="1 14">Multi-pass membrane protein</topology>
    </subcellularLocation>
</comment>
<feature type="domain" description="TonB-dependent receptor plug" evidence="19">
    <location>
        <begin position="54"/>
        <end position="150"/>
    </location>
</feature>
<evidence type="ECO:0000259" key="19">
    <source>
        <dbReference type="Pfam" id="PF07715"/>
    </source>
</evidence>
<dbReference type="PANTHER" id="PTHR32552:SF82">
    <property type="entry name" value="FCUA PROTEIN"/>
    <property type="match status" value="1"/>
</dbReference>
<dbReference type="Pfam" id="PF00593">
    <property type="entry name" value="TonB_dep_Rec_b-barrel"/>
    <property type="match status" value="1"/>
</dbReference>
<keyword evidence="12 20" id="KW-0675">Receptor</keyword>
<dbReference type="NCBIfam" id="TIGR01783">
    <property type="entry name" value="TonB-siderophor"/>
    <property type="match status" value="1"/>
</dbReference>
<dbReference type="SUPFAM" id="SSF56935">
    <property type="entry name" value="Porins"/>
    <property type="match status" value="1"/>
</dbReference>
<sequence length="710" mass="74958">MKYAPLLAASLFVPATTALADEPAADIVVTAQRTNATAVSDEGSLGVLGAKRGEDVPFMVRSYNAALILNQQPLTLGQVLENDPTVRTSYGFGNAAEQFVIRGFALFGDDVGLNGLYGIAPRQLIAPELFESVQVLNGASAFLNGAAPGGSAVGGSVNLQLKRAGEQPLTRATFGYTGDRHVGGSLDLSRRFGADGAFGVRINGAYRSGDVAIDGEFRRTTTLGAAFDWRDDNTRVALDLGYQNVEVRGLRPKVTIGTATLPAVPAASANYAQPWTYTRLRDLFGVLRIEQDLGDKAMLYATGGLRDGREEGIYGGITVLDAATGAANGNALYVPRTDNNAAFQAGLRVKLGQAVTQEINLGGAAVWQVNRNAFDFLYGPGFAGFATNLTNPATVAIPASAFVGGNLADPFPISRTRLLSAFAADTVGLWGDRILLTGGVRLQDMLVKSYNYYNGGQLDSVYDRSALTPVAGLVIKPVTGLALFANRIEGLQQGPTAPLDATVINAGQVFAPVRSIQYEVGGKLRAGGFDLGLSLFRIDLPVGYAVDAGGGLKRFGLFGEQRNQGVEFTANGEPVPGLRVISGLSVVDARLRRTSGGVNQGNRAVGVPEWTANAGLEWDVPATGFTLTGRVVHTGRQAVNVANTLSLPEWTRFDLGARYVAVVADKPLTLRFGVDNVANRRFWASAFDVFSAALLQGQPRTVRASASIDF</sequence>
<evidence type="ECO:0000313" key="21">
    <source>
        <dbReference type="Proteomes" id="UP000551327"/>
    </source>
</evidence>
<keyword evidence="3 14" id="KW-0813">Transport</keyword>
<evidence type="ECO:0000256" key="3">
    <source>
        <dbReference type="ARBA" id="ARBA00022448"/>
    </source>
</evidence>
<keyword evidence="4 14" id="KW-1134">Transmembrane beta strand</keyword>
<evidence type="ECO:0000256" key="15">
    <source>
        <dbReference type="PROSITE-ProRule" id="PRU10144"/>
    </source>
</evidence>
<evidence type="ECO:0000256" key="17">
    <source>
        <dbReference type="SAM" id="SignalP"/>
    </source>
</evidence>
<keyword evidence="9" id="KW-0406">Ion transport</keyword>
<dbReference type="InterPro" id="IPR010917">
    <property type="entry name" value="TonB_rcpt_CS"/>
</dbReference>
<evidence type="ECO:0000256" key="2">
    <source>
        <dbReference type="ARBA" id="ARBA00009810"/>
    </source>
</evidence>
<comment type="caution">
    <text evidence="20">The sequence shown here is derived from an EMBL/GenBank/DDBJ whole genome shotgun (WGS) entry which is preliminary data.</text>
</comment>
<comment type="similarity">
    <text evidence="2 14 16">Belongs to the TonB-dependent receptor family.</text>
</comment>
<dbReference type="InterPro" id="IPR037066">
    <property type="entry name" value="Plug_dom_sf"/>
</dbReference>
<evidence type="ECO:0000256" key="10">
    <source>
        <dbReference type="ARBA" id="ARBA00023077"/>
    </source>
</evidence>
<dbReference type="GO" id="GO:0038023">
    <property type="term" value="F:signaling receptor activity"/>
    <property type="evidence" value="ECO:0007669"/>
    <property type="project" value="InterPro"/>
</dbReference>
<keyword evidence="21" id="KW-1185">Reference proteome</keyword>
<keyword evidence="5" id="KW-0410">Iron transport</keyword>
<dbReference type="GO" id="GO:0015891">
    <property type="term" value="P:siderophore transport"/>
    <property type="evidence" value="ECO:0007669"/>
    <property type="project" value="InterPro"/>
</dbReference>
<dbReference type="PROSITE" id="PS01156">
    <property type="entry name" value="TONB_DEPENDENT_REC_2"/>
    <property type="match status" value="1"/>
</dbReference>
<dbReference type="InterPro" id="IPR036942">
    <property type="entry name" value="Beta-barrel_TonB_sf"/>
</dbReference>
<dbReference type="EMBL" id="JACLAX010000001">
    <property type="protein sequence ID" value="MBC2667811.1"/>
    <property type="molecule type" value="Genomic_DNA"/>
</dbReference>
<dbReference type="Pfam" id="PF07715">
    <property type="entry name" value="Plug"/>
    <property type="match status" value="1"/>
</dbReference>
<proteinExistence type="inferred from homology"/>
<keyword evidence="10 16" id="KW-0798">TonB box</keyword>
<dbReference type="InterPro" id="IPR012910">
    <property type="entry name" value="Plug_dom"/>
</dbReference>
<feature type="short sequence motif" description="TonB C-terminal box" evidence="15">
    <location>
        <begin position="693"/>
        <end position="710"/>
    </location>
</feature>
<dbReference type="Proteomes" id="UP000551327">
    <property type="component" value="Unassembled WGS sequence"/>
</dbReference>
<dbReference type="AlphaFoldDB" id="A0A7X1KNK9"/>
<evidence type="ECO:0000256" key="16">
    <source>
        <dbReference type="RuleBase" id="RU003357"/>
    </source>
</evidence>
<evidence type="ECO:0000256" key="1">
    <source>
        <dbReference type="ARBA" id="ARBA00004571"/>
    </source>
</evidence>
<keyword evidence="11 14" id="KW-0472">Membrane</keyword>
<evidence type="ECO:0000256" key="13">
    <source>
        <dbReference type="ARBA" id="ARBA00023237"/>
    </source>
</evidence>
<evidence type="ECO:0000256" key="7">
    <source>
        <dbReference type="ARBA" id="ARBA00022729"/>
    </source>
</evidence>
<accession>A0A7X1KNK9</accession>
<feature type="signal peptide" evidence="17">
    <location>
        <begin position="1"/>
        <end position="20"/>
    </location>
</feature>
<keyword evidence="13 14" id="KW-0998">Cell outer membrane</keyword>
<keyword evidence="8" id="KW-0408">Iron</keyword>
<name>A0A7X1KNK9_9SPHN</name>
<evidence type="ECO:0000256" key="11">
    <source>
        <dbReference type="ARBA" id="ARBA00023136"/>
    </source>
</evidence>
<dbReference type="PROSITE" id="PS52016">
    <property type="entry name" value="TONB_DEPENDENT_REC_3"/>
    <property type="match status" value="1"/>
</dbReference>
<feature type="domain" description="TonB-dependent receptor-like beta-barrel" evidence="18">
    <location>
        <begin position="218"/>
        <end position="677"/>
    </location>
</feature>